<evidence type="ECO:0000256" key="1">
    <source>
        <dbReference type="SAM" id="MobiDB-lite"/>
    </source>
</evidence>
<feature type="region of interest" description="Disordered" evidence="1">
    <location>
        <begin position="24"/>
        <end position="44"/>
    </location>
</feature>
<dbReference type="EMBL" id="CP002193">
    <property type="protein sequence ID" value="AFD27631.1"/>
    <property type="molecule type" value="Genomic_DNA"/>
</dbReference>
<sequence>MRDRLWRWALAGWLMLGAWGQAEGNHSGGGWSTSTPPVVTVPKE</sequence>
<dbReference type="KEGG" id="dgo:DGo_PB0362"/>
<evidence type="ECO:0000313" key="2">
    <source>
        <dbReference type="EMBL" id="AFD27631.1"/>
    </source>
</evidence>
<dbReference type="HOGENOM" id="CLU_3215250_0_0_0"/>
<gene>
    <name evidence="2" type="ordered locus">DGo_PB0362</name>
</gene>
<name>H8H284_DEIGI</name>
<keyword evidence="3" id="KW-1185">Reference proteome</keyword>
<dbReference type="AlphaFoldDB" id="H8H284"/>
<dbReference type="Proteomes" id="UP000007575">
    <property type="component" value="Plasmid P2"/>
</dbReference>
<organism evidence="2 3">
    <name type="scientific">Deinococcus gobiensis (strain DSM 21396 / JCM 16679 / CGMCC 1.7299 / I-0)</name>
    <dbReference type="NCBI Taxonomy" id="745776"/>
    <lineage>
        <taxon>Bacteria</taxon>
        <taxon>Thermotogati</taxon>
        <taxon>Deinococcota</taxon>
        <taxon>Deinococci</taxon>
        <taxon>Deinococcales</taxon>
        <taxon>Deinococcaceae</taxon>
        <taxon>Deinococcus</taxon>
    </lineage>
</organism>
<evidence type="ECO:0000313" key="3">
    <source>
        <dbReference type="Proteomes" id="UP000007575"/>
    </source>
</evidence>
<keyword evidence="2" id="KW-0614">Plasmid</keyword>
<geneLocation type="plasmid" evidence="2 3">
    <name>P2</name>
</geneLocation>
<protein>
    <submittedName>
        <fullName evidence="2">Uncharacterized protein</fullName>
    </submittedName>
</protein>
<accession>H8H284</accession>
<reference evidence="2 3" key="1">
    <citation type="journal article" date="2012" name="PLoS ONE">
        <title>Genome sequence and transcriptome analysis of the radioresistant bacterium Deinococcus gobiensis: insights into the extreme environmental adaptations.</title>
        <authorList>
            <person name="Yuan M."/>
            <person name="Chen M."/>
            <person name="Zhang W."/>
            <person name="Lu W."/>
            <person name="Wang J."/>
            <person name="Yang M."/>
            <person name="Zhao P."/>
            <person name="Tang R."/>
            <person name="Li X."/>
            <person name="Hao Y."/>
            <person name="Zhou Z."/>
            <person name="Zhan Y."/>
            <person name="Yu H."/>
            <person name="Teng C."/>
            <person name="Yan Y."/>
            <person name="Ping S."/>
            <person name="Wang Y."/>
            <person name="Lin M."/>
        </authorList>
    </citation>
    <scope>NUCLEOTIDE SEQUENCE [LARGE SCALE GENOMIC DNA]</scope>
    <source>
        <strain evidence="3">DSM 21396 / JCM 16679 / CGMCC 1.7299 / I-0</strain>
        <plasmid evidence="2">P2</plasmid>
    </source>
</reference>
<proteinExistence type="predicted"/>